<dbReference type="PANTHER" id="PTHR39419">
    <property type="entry name" value="SLL0814 PROTEIN"/>
    <property type="match status" value="1"/>
</dbReference>
<keyword evidence="1" id="KW-0812">Transmembrane</keyword>
<proteinExistence type="predicted"/>
<name>A0A2M7BR36_9BACT</name>
<dbReference type="InterPro" id="IPR007354">
    <property type="entry name" value="CruF-like"/>
</dbReference>
<feature type="transmembrane region" description="Helical" evidence="1">
    <location>
        <begin position="12"/>
        <end position="33"/>
    </location>
</feature>
<evidence type="ECO:0000256" key="1">
    <source>
        <dbReference type="SAM" id="Phobius"/>
    </source>
</evidence>
<feature type="transmembrane region" description="Helical" evidence="1">
    <location>
        <begin position="39"/>
        <end position="58"/>
    </location>
</feature>
<comment type="caution">
    <text evidence="2">The sequence shown here is derived from an EMBL/GenBank/DDBJ whole genome shotgun (WGS) entry which is preliminary data.</text>
</comment>
<feature type="transmembrane region" description="Helical" evidence="1">
    <location>
        <begin position="143"/>
        <end position="164"/>
    </location>
</feature>
<evidence type="ECO:0000313" key="3">
    <source>
        <dbReference type="Proteomes" id="UP000230119"/>
    </source>
</evidence>
<protein>
    <recommendedName>
        <fullName evidence="4">Carotenoid biosynthesis protein</fullName>
    </recommendedName>
</protein>
<gene>
    <name evidence="2" type="ORF">COS52_05260</name>
</gene>
<feature type="transmembrane region" description="Helical" evidence="1">
    <location>
        <begin position="223"/>
        <end position="243"/>
    </location>
</feature>
<accession>A0A2M7BR36</accession>
<feature type="transmembrane region" description="Helical" evidence="1">
    <location>
        <begin position="65"/>
        <end position="84"/>
    </location>
</feature>
<reference evidence="3" key="1">
    <citation type="submission" date="2017-09" db="EMBL/GenBank/DDBJ databases">
        <title>Depth-based differentiation of microbial function through sediment-hosted aquifers and enrichment of novel symbionts in the deep terrestrial subsurface.</title>
        <authorList>
            <person name="Probst A.J."/>
            <person name="Ladd B."/>
            <person name="Jarett J.K."/>
            <person name="Geller-Mcgrath D.E."/>
            <person name="Sieber C.M.K."/>
            <person name="Emerson J.B."/>
            <person name="Anantharaman K."/>
            <person name="Thomas B.C."/>
            <person name="Malmstrom R."/>
            <person name="Stieglmeier M."/>
            <person name="Klingl A."/>
            <person name="Woyke T."/>
            <person name="Ryan C.M."/>
            <person name="Banfield J.F."/>
        </authorList>
    </citation>
    <scope>NUCLEOTIDE SEQUENCE [LARGE SCALE GENOMIC DNA]</scope>
</reference>
<dbReference type="Pfam" id="PF04240">
    <property type="entry name" value="Caroten_synth"/>
    <property type="match status" value="1"/>
</dbReference>
<evidence type="ECO:0008006" key="4">
    <source>
        <dbReference type="Google" id="ProtNLM"/>
    </source>
</evidence>
<keyword evidence="1" id="KW-1133">Transmembrane helix</keyword>
<evidence type="ECO:0000313" key="2">
    <source>
        <dbReference type="EMBL" id="PIV07956.1"/>
    </source>
</evidence>
<feature type="transmembrane region" description="Helical" evidence="1">
    <location>
        <begin position="249"/>
        <end position="268"/>
    </location>
</feature>
<dbReference type="AlphaFoldDB" id="A0A2M7BR36"/>
<keyword evidence="1" id="KW-0472">Membrane</keyword>
<dbReference type="Proteomes" id="UP000230119">
    <property type="component" value="Unassembled WGS sequence"/>
</dbReference>
<dbReference type="EMBL" id="PEVA01000221">
    <property type="protein sequence ID" value="PIV07956.1"/>
    <property type="molecule type" value="Genomic_DNA"/>
</dbReference>
<dbReference type="PANTHER" id="PTHR39419:SF1">
    <property type="entry name" value="SLL0814 PROTEIN"/>
    <property type="match status" value="1"/>
</dbReference>
<feature type="transmembrane region" description="Helical" evidence="1">
    <location>
        <begin position="190"/>
        <end position="211"/>
    </location>
</feature>
<feature type="transmembrane region" description="Helical" evidence="1">
    <location>
        <begin position="110"/>
        <end position="131"/>
    </location>
</feature>
<organism evidence="2 3">
    <name type="scientific">Candidatus Roizmanbacteria bacterium CG03_land_8_20_14_0_80_39_12</name>
    <dbReference type="NCBI Taxonomy" id="1974847"/>
    <lineage>
        <taxon>Bacteria</taxon>
        <taxon>Candidatus Roizmaniibacteriota</taxon>
    </lineage>
</organism>
<sequence>MFKNKEKLLWKIFFFILFLSVIQIIGVLLGVQLDELYPIFKLIFLGTPIILVILHSFITLSPMRGVFFLFLAATLGFTSEYFGLKYGQFFGTFYTYSPQITFFTVPIQVILYWAAFIYTGYCITNSFLIWLRVRLPNKQLKNGWLLLLTILLDGWFVLVIDLFMDPLGVWKGAWTWVNGGPYFGVPIGNFVGWFTVAVLSSGIFRSLEYFFPKKELKFDKSIFIIPVILYGLVALSLLGMALQFQMYELGILGSLLMVPTVLFNLFLFNKYRSR</sequence>